<evidence type="ECO:0000256" key="4">
    <source>
        <dbReference type="ARBA" id="ARBA00022692"/>
    </source>
</evidence>
<dbReference type="SUPFAM" id="SSF54534">
    <property type="entry name" value="FKBP-like"/>
    <property type="match status" value="1"/>
</dbReference>
<dbReference type="SUPFAM" id="SSF109998">
    <property type="entry name" value="Triger factor/SurA peptide-binding domain-like"/>
    <property type="match status" value="1"/>
</dbReference>
<sequence length="707" mass="77880">MAVLNKIRQRSIFLIVIIALALFSFVLADVIRNGGFSSNKAQTTIATVNGEDIPREDFVKRVEAYQRSLGPNASTTQAVNTIWEQELRKTLIRQQYENLGLTAGQDQLDDAYATFLAGNPSFQDETGQFNLALVDQYVASIQGNPQAMEAWQEFVTTTRSSILENTYINMVRAGMIATLADGELAYRLENDKINIEFVQVPYTQIADEDVPVSESEIEAYIREHRDEFEVDPMVDLQYVSFVEEPSDEDVEAARVAIAQSLEDEVIFNNVTNANDTIPGFRNTTDYADYLANNSETPFDNRWLFERDLPASVKDSVFNLEKGEIYGPYQVANTFKYSKMADAAQKFDSVNSKHILIRYQGSLRAASDVTRSKEEAEVLADSLLSVIKRDKSKFESLVADFSDDATTKENEGELGYYGPGFMVPAFDEFIYGNPVGSIGLVETDFGYHVVKVEDQKNLQRAVKIATLTKEIEPSEGTLNQVFSNATGLEVAAQDGDFRTVAEEQGVAVRPVNRVGKMDSNIPGLGNNRSMINWAFEEETKVGDVKRFNVPTGYVIAQLTRKSSEKALMSVAEASARVTPIIRNEKKAQKIREGLSGSTLEEIASSQGVTVKNATAVTMANPTLAGAGTEPMVVGTSFGKAAGEQTAPIDGNTGVFIVKVLAVNEAPVLDSYESYANQLNTSISPQVAGNLYQALRTQADIEDNRSTFY</sequence>
<reference evidence="13 14" key="1">
    <citation type="submission" date="2016-11" db="EMBL/GenBank/DDBJ databases">
        <title>Trade-off between light-utilization and light-protection in marine flavobacteria.</title>
        <authorList>
            <person name="Kumagai Y."/>
        </authorList>
    </citation>
    <scope>NUCLEOTIDE SEQUENCE [LARGE SCALE GENOMIC DNA]</scope>
    <source>
        <strain evidence="13 14">NBRC 107741</strain>
    </source>
</reference>
<dbReference type="EMBL" id="MQUB01000001">
    <property type="protein sequence ID" value="PQB03556.1"/>
    <property type="molecule type" value="Genomic_DNA"/>
</dbReference>
<name>A0A2S7KLP8_9FLAO</name>
<dbReference type="PANTHER" id="PTHR47529">
    <property type="entry name" value="PEPTIDYL-PROLYL CIS-TRANS ISOMERASE D"/>
    <property type="match status" value="1"/>
</dbReference>
<gene>
    <name evidence="13" type="ORF">BST85_00570</name>
</gene>
<dbReference type="Gene3D" id="3.10.50.40">
    <property type="match status" value="1"/>
</dbReference>
<keyword evidence="11 13" id="KW-0413">Isomerase</keyword>
<dbReference type="Pfam" id="PF13616">
    <property type="entry name" value="Rotamase_3"/>
    <property type="match status" value="1"/>
</dbReference>
<dbReference type="GO" id="GO:0003755">
    <property type="term" value="F:peptidyl-prolyl cis-trans isomerase activity"/>
    <property type="evidence" value="ECO:0007669"/>
    <property type="project" value="UniProtKB-KW"/>
</dbReference>
<dbReference type="RefSeq" id="WP_181039924.1">
    <property type="nucleotide sequence ID" value="NZ_MQUB01000001.1"/>
</dbReference>
<dbReference type="AlphaFoldDB" id="A0A2S7KLP8"/>
<keyword evidence="5" id="KW-1133">Transmembrane helix</keyword>
<evidence type="ECO:0000313" key="14">
    <source>
        <dbReference type="Proteomes" id="UP000239800"/>
    </source>
</evidence>
<evidence type="ECO:0000256" key="8">
    <source>
        <dbReference type="ARBA" id="ARBA00038408"/>
    </source>
</evidence>
<comment type="subcellular location">
    <subcellularLocation>
        <location evidence="1">Cell inner membrane</location>
        <topology evidence="1">Single-pass type II membrane protein</topology>
        <orientation evidence="1">Periplasmic side</orientation>
    </subcellularLocation>
</comment>
<dbReference type="GO" id="GO:0005886">
    <property type="term" value="C:plasma membrane"/>
    <property type="evidence" value="ECO:0007669"/>
    <property type="project" value="UniProtKB-SubCell"/>
</dbReference>
<feature type="domain" description="PpiC" evidence="12">
    <location>
        <begin position="346"/>
        <end position="453"/>
    </location>
</feature>
<organism evidence="13 14">
    <name type="scientific">Aureitalea marina</name>
    <dbReference type="NCBI Taxonomy" id="930804"/>
    <lineage>
        <taxon>Bacteria</taxon>
        <taxon>Pseudomonadati</taxon>
        <taxon>Bacteroidota</taxon>
        <taxon>Flavobacteriia</taxon>
        <taxon>Flavobacteriales</taxon>
        <taxon>Flavobacteriaceae</taxon>
        <taxon>Aureitalea</taxon>
    </lineage>
</organism>
<comment type="caution">
    <text evidence="13">The sequence shown here is derived from an EMBL/GenBank/DDBJ whole genome shotgun (WGS) entry which is preliminary data.</text>
</comment>
<dbReference type="InterPro" id="IPR000297">
    <property type="entry name" value="PPIase_PpiC"/>
</dbReference>
<dbReference type="PROSITE" id="PS50198">
    <property type="entry name" value="PPIC_PPIASE_2"/>
    <property type="match status" value="1"/>
</dbReference>
<evidence type="ECO:0000256" key="9">
    <source>
        <dbReference type="ARBA" id="ARBA00040743"/>
    </source>
</evidence>
<dbReference type="InterPro" id="IPR027304">
    <property type="entry name" value="Trigger_fact/SurA_dom_sf"/>
</dbReference>
<keyword evidence="6" id="KW-0472">Membrane</keyword>
<evidence type="ECO:0000256" key="7">
    <source>
        <dbReference type="ARBA" id="ARBA00023186"/>
    </source>
</evidence>
<dbReference type="InterPro" id="IPR052029">
    <property type="entry name" value="PpiD_chaperone"/>
</dbReference>
<dbReference type="Pfam" id="PF13623">
    <property type="entry name" value="SurA_N_2"/>
    <property type="match status" value="1"/>
</dbReference>
<proteinExistence type="inferred from homology"/>
<accession>A0A2S7KLP8</accession>
<evidence type="ECO:0000256" key="3">
    <source>
        <dbReference type="ARBA" id="ARBA00022519"/>
    </source>
</evidence>
<evidence type="ECO:0000256" key="5">
    <source>
        <dbReference type="ARBA" id="ARBA00022989"/>
    </source>
</evidence>
<keyword evidence="3" id="KW-0997">Cell inner membrane</keyword>
<protein>
    <recommendedName>
        <fullName evidence="9">Periplasmic chaperone PpiD</fullName>
    </recommendedName>
    <alternativeName>
        <fullName evidence="10">Periplasmic folding chaperone</fullName>
    </alternativeName>
</protein>
<dbReference type="Proteomes" id="UP000239800">
    <property type="component" value="Unassembled WGS sequence"/>
</dbReference>
<keyword evidence="11" id="KW-0697">Rotamase</keyword>
<keyword evidence="4" id="KW-0812">Transmembrane</keyword>
<keyword evidence="7" id="KW-0143">Chaperone</keyword>
<comment type="similarity">
    <text evidence="8">Belongs to the PpiD chaperone family.</text>
</comment>
<evidence type="ECO:0000256" key="11">
    <source>
        <dbReference type="PROSITE-ProRule" id="PRU00278"/>
    </source>
</evidence>
<evidence type="ECO:0000256" key="1">
    <source>
        <dbReference type="ARBA" id="ARBA00004382"/>
    </source>
</evidence>
<evidence type="ECO:0000256" key="6">
    <source>
        <dbReference type="ARBA" id="ARBA00023136"/>
    </source>
</evidence>
<keyword evidence="14" id="KW-1185">Reference proteome</keyword>
<dbReference type="PANTHER" id="PTHR47529:SF1">
    <property type="entry name" value="PERIPLASMIC CHAPERONE PPID"/>
    <property type="match status" value="1"/>
</dbReference>
<evidence type="ECO:0000256" key="10">
    <source>
        <dbReference type="ARBA" id="ARBA00042775"/>
    </source>
</evidence>
<evidence type="ECO:0000256" key="2">
    <source>
        <dbReference type="ARBA" id="ARBA00022475"/>
    </source>
</evidence>
<keyword evidence="2" id="KW-1003">Cell membrane</keyword>
<evidence type="ECO:0000259" key="12">
    <source>
        <dbReference type="PROSITE" id="PS50198"/>
    </source>
</evidence>
<evidence type="ECO:0000313" key="13">
    <source>
        <dbReference type="EMBL" id="PQB03556.1"/>
    </source>
</evidence>
<dbReference type="InterPro" id="IPR046357">
    <property type="entry name" value="PPIase_dom_sf"/>
</dbReference>